<comment type="function">
    <text evidence="9">Component of the cytochrome c oxidase, the last enzyme in the mitochondrial electron transport chain which drives oxidative phosphorylation. The respiratory chain contains 3 multisubunit complexes succinate dehydrogenase (complex II, CII), ubiquinol-cytochrome c oxidoreductase (cytochrome b-c1 complex, complex III, CIII) and cytochrome c oxidase (complex IV, CIV), that cooperate to transfer electrons derived from NADH and succinate to molecular oxygen, creating an electrochemical gradient over the inner membrane that drives transmembrane transport and the ATP synthase. Cytochrome c oxidase is the component of the respiratory chain that catalyzes the reduction of oxygen to water. Electrons originating from reduced cytochrome c in the intermembrane space (IMS) are transferred via the dinuclear copper A center (CU(A)) of subunit 2 and heme A of subunit 1 to the active site in subunit 1, a binuclear center (BNC) formed by heme A3 and copper B (CU(B)). The BNC reduces molecular oxygen to 2 water molecules using 4 electrons from cytochrome c in the IMS and 4 protons from the mitochondrial matrix.</text>
</comment>
<evidence type="ECO:0000256" key="1">
    <source>
        <dbReference type="ARBA" id="ARBA00001971"/>
    </source>
</evidence>
<feature type="domain" description="Cytochrome oxidase subunit I profile" evidence="11">
    <location>
        <begin position="12"/>
        <end position="553"/>
    </location>
</feature>
<gene>
    <name evidence="12" type="primary">COI</name>
</gene>
<keyword evidence="9" id="KW-0679">Respiratory chain</keyword>
<keyword evidence="9" id="KW-0813">Transport</keyword>
<dbReference type="AlphaFoldDB" id="F8J480"/>
<feature type="transmembrane region" description="Helical" evidence="10">
    <location>
        <begin position="359"/>
        <end position="380"/>
    </location>
</feature>
<keyword evidence="9" id="KW-0349">Heme</keyword>
<evidence type="ECO:0000256" key="6">
    <source>
        <dbReference type="ARBA" id="ARBA00022692"/>
    </source>
</evidence>
<feature type="transmembrane region" description="Helical" evidence="10">
    <location>
        <begin position="204"/>
        <end position="232"/>
    </location>
</feature>
<dbReference type="InterPro" id="IPR000883">
    <property type="entry name" value="Cyt_C_Oxase_1"/>
</dbReference>
<reference evidence="12" key="1">
    <citation type="journal article" date="2011" name="BMC Evol. Biol.">
        <title>The enigmatic mitochondrial genome of Rhabdopleura compacta (Pterobranchia) reveals insights into selection of an efficient tRNA system and supports monophyly of Ambulacraria.</title>
        <authorList>
            <person name="Perseke M."/>
            <person name="Hetmank J."/>
            <person name="Bernt M."/>
            <person name="Stadler P.F."/>
            <person name="Schlegel M."/>
            <person name="Bernhard D."/>
        </authorList>
    </citation>
    <scope>NUCLEOTIDE SEQUENCE</scope>
</reference>
<sequence length="560" mass="62542">MINNLYNFTFKFFTVFRWLCSTNHKEIGSLYFVFGFISAISGGGLSIQMRRSLSTYSWCEFSSILEGGLSITSDHYNSMVTAHGLVMIFFFIMPVMIGGFGNWLIPLMIGSADMAFPRLNNLSFWLLPPAYFMLWVGLFSGKVGIGWTIYPPLSGGNFSSGWFGDFLLISLHIAGAGSILGGINFITTMSQLRVSGMSFNKLPVFCWALLVASVLLVVAMPVLAGAISMLLADRHFGGSFFDPLGGGDPILWQHLFWFFGHPEVYILILPGFGMVTHCFVSVSSKREPFGYLGIVYALLGIGVVGFIVWAHHMFTVGMDIDTRAYFTAATVIIAIPTGIKVFTWILTAQGSRLLPSPRLGWCLGFVIMFTLGGCTGVILANASLDVLLHDTYYVVGHFHYVLSLGAVFSIFVGFYYWVNLILGFGVSWYHSMVQFFMFFGAVNLAFFPHHFLGFAGMPRRYVDYPSVFSFWHHASTIGSYLSFISGLFMFFLIGYSYYIFLITSRSSLFVGNYGPSWGSPYFLAVVEYPFKTGEWFHCCPPLVHTNNESPFVVGYKVFLF</sequence>
<keyword evidence="7 10" id="KW-1133">Transmembrane helix</keyword>
<evidence type="ECO:0000313" key="12">
    <source>
        <dbReference type="EMBL" id="CBM43251.2"/>
    </source>
</evidence>
<feature type="transmembrane region" description="Helical" evidence="10">
    <location>
        <begin position="85"/>
        <end position="109"/>
    </location>
</feature>
<keyword evidence="9 12" id="KW-0496">Mitochondrion</keyword>
<comment type="subcellular location">
    <subcellularLocation>
        <location evidence="2">Membrane</location>
        <topology evidence="2">Multi-pass membrane protein</topology>
    </subcellularLocation>
    <subcellularLocation>
        <location evidence="9">Mitochondrion inner membrane</location>
        <topology evidence="9">Multi-pass membrane protein</topology>
    </subcellularLocation>
</comment>
<dbReference type="PANTHER" id="PTHR10422">
    <property type="entry name" value="CYTOCHROME C OXIDASE SUBUNIT 1"/>
    <property type="match status" value="1"/>
</dbReference>
<dbReference type="GO" id="GO:0020037">
    <property type="term" value="F:heme binding"/>
    <property type="evidence" value="ECO:0007669"/>
    <property type="project" value="InterPro"/>
</dbReference>
<dbReference type="GO" id="GO:0015990">
    <property type="term" value="P:electron transport coupled proton transport"/>
    <property type="evidence" value="ECO:0007669"/>
    <property type="project" value="TreeGrafter"/>
</dbReference>
<dbReference type="PRINTS" id="PR01165">
    <property type="entry name" value="CYCOXIDASEI"/>
</dbReference>
<dbReference type="PROSITE" id="PS00077">
    <property type="entry name" value="COX1_CUB"/>
    <property type="match status" value="1"/>
</dbReference>
<organism evidence="12">
    <name type="scientific">Rhabdopleura compacta</name>
    <dbReference type="NCBI Taxonomy" id="638968"/>
    <lineage>
        <taxon>Eukaryota</taxon>
        <taxon>Metazoa</taxon>
        <taxon>Hemichordata</taxon>
        <taxon>Pterobranchia</taxon>
        <taxon>Rhabdopleurida</taxon>
        <taxon>Rhabdopleuridae</taxon>
        <taxon>Rhabdopleura</taxon>
    </lineage>
</organism>
<feature type="transmembrane region" description="Helical" evidence="10">
    <location>
        <begin position="477"/>
        <end position="500"/>
    </location>
</feature>
<dbReference type="Gene3D" id="1.20.210.10">
    <property type="entry name" value="Cytochrome c oxidase-like, subunit I domain"/>
    <property type="match status" value="1"/>
</dbReference>
<dbReference type="EC" id="7.1.1.9" evidence="9"/>
<comment type="catalytic activity">
    <reaction evidence="9">
        <text>4 Fe(II)-[cytochrome c] + O2 + 8 H(+)(in) = 4 Fe(III)-[cytochrome c] + 2 H2O + 4 H(+)(out)</text>
        <dbReference type="Rhea" id="RHEA:11436"/>
        <dbReference type="Rhea" id="RHEA-COMP:10350"/>
        <dbReference type="Rhea" id="RHEA-COMP:14399"/>
        <dbReference type="ChEBI" id="CHEBI:15377"/>
        <dbReference type="ChEBI" id="CHEBI:15378"/>
        <dbReference type="ChEBI" id="CHEBI:15379"/>
        <dbReference type="ChEBI" id="CHEBI:29033"/>
        <dbReference type="ChEBI" id="CHEBI:29034"/>
        <dbReference type="EC" id="7.1.1.9"/>
    </reaction>
</comment>
<comment type="similarity">
    <text evidence="4 9">Belongs to the heme-copper respiratory oxidase family.</text>
</comment>
<evidence type="ECO:0000256" key="5">
    <source>
        <dbReference type="ARBA" id="ARBA00015947"/>
    </source>
</evidence>
<dbReference type="SUPFAM" id="SSF81442">
    <property type="entry name" value="Cytochrome c oxidase subunit I-like"/>
    <property type="match status" value="1"/>
</dbReference>
<proteinExistence type="inferred from homology"/>
<comment type="cofactor">
    <cofactor evidence="1">
        <name>heme</name>
        <dbReference type="ChEBI" id="CHEBI:30413"/>
    </cofactor>
</comment>
<keyword evidence="8 9" id="KW-0472">Membrane</keyword>
<dbReference type="PANTHER" id="PTHR10422:SF18">
    <property type="entry name" value="CYTOCHROME C OXIDASE SUBUNIT 1"/>
    <property type="match status" value="1"/>
</dbReference>
<evidence type="ECO:0000259" key="11">
    <source>
        <dbReference type="PROSITE" id="PS50855"/>
    </source>
</evidence>
<dbReference type="InterPro" id="IPR036927">
    <property type="entry name" value="Cyt_c_oxase-like_su1_sf"/>
</dbReference>
<dbReference type="InterPro" id="IPR023615">
    <property type="entry name" value="Cyt_c_Oxase_su1_BS"/>
</dbReference>
<evidence type="ECO:0000256" key="8">
    <source>
        <dbReference type="ARBA" id="ARBA00023136"/>
    </source>
</evidence>
<evidence type="ECO:0000256" key="9">
    <source>
        <dbReference type="RuleBase" id="RU000369"/>
    </source>
</evidence>
<keyword evidence="9" id="KW-0186">Copper</keyword>
<dbReference type="Pfam" id="PF00115">
    <property type="entry name" value="COX1"/>
    <property type="match status" value="1"/>
</dbReference>
<dbReference type="PROSITE" id="PS50855">
    <property type="entry name" value="COX1"/>
    <property type="match status" value="1"/>
</dbReference>
<dbReference type="GO" id="GO:0046872">
    <property type="term" value="F:metal ion binding"/>
    <property type="evidence" value="ECO:0007669"/>
    <property type="project" value="UniProtKB-KW"/>
</dbReference>
<feature type="transmembrane region" description="Helical" evidence="10">
    <location>
        <begin position="27"/>
        <end position="47"/>
    </location>
</feature>
<dbReference type="GO" id="GO:0045277">
    <property type="term" value="C:respiratory chain complex IV"/>
    <property type="evidence" value="ECO:0007669"/>
    <property type="project" value="InterPro"/>
</dbReference>
<geneLocation type="mitochondrion" evidence="12"/>
<feature type="transmembrane region" description="Helical" evidence="10">
    <location>
        <begin position="264"/>
        <end position="282"/>
    </location>
</feature>
<evidence type="ECO:0000256" key="7">
    <source>
        <dbReference type="ARBA" id="ARBA00022989"/>
    </source>
</evidence>
<dbReference type="GO" id="GO:0005743">
    <property type="term" value="C:mitochondrial inner membrane"/>
    <property type="evidence" value="ECO:0007669"/>
    <property type="project" value="UniProtKB-SubCell"/>
</dbReference>
<evidence type="ECO:0000256" key="2">
    <source>
        <dbReference type="ARBA" id="ARBA00004141"/>
    </source>
</evidence>
<keyword evidence="9" id="KW-0999">Mitochondrion inner membrane</keyword>
<dbReference type="GO" id="GO:0004129">
    <property type="term" value="F:cytochrome-c oxidase activity"/>
    <property type="evidence" value="ECO:0007669"/>
    <property type="project" value="UniProtKB-EC"/>
</dbReference>
<feature type="transmembrane region" description="Helical" evidence="10">
    <location>
        <begin position="400"/>
        <end position="423"/>
    </location>
</feature>
<dbReference type="CDD" id="cd01663">
    <property type="entry name" value="Cyt_c_Oxidase_I"/>
    <property type="match status" value="1"/>
</dbReference>
<dbReference type="UniPathway" id="UPA00705"/>
<keyword evidence="9" id="KW-0249">Electron transport</keyword>
<evidence type="ECO:0000256" key="3">
    <source>
        <dbReference type="ARBA" id="ARBA00004673"/>
    </source>
</evidence>
<keyword evidence="9" id="KW-0408">Iron</keyword>
<evidence type="ECO:0000256" key="4">
    <source>
        <dbReference type="ARBA" id="ARBA00009578"/>
    </source>
</evidence>
<feature type="transmembrane region" description="Helical" evidence="10">
    <location>
        <begin position="130"/>
        <end position="150"/>
    </location>
</feature>
<feature type="transmembrane region" description="Helical" evidence="10">
    <location>
        <begin position="324"/>
        <end position="347"/>
    </location>
</feature>
<name>F8J480_RHACM</name>
<protein>
    <recommendedName>
        <fullName evidence="5 9">Cytochrome c oxidase subunit 1</fullName>
        <ecNumber evidence="9">7.1.1.9</ecNumber>
    </recommendedName>
</protein>
<dbReference type="InterPro" id="IPR033944">
    <property type="entry name" value="Cyt_c_oxase_su1_dom"/>
</dbReference>
<feature type="transmembrane region" description="Helical" evidence="10">
    <location>
        <begin position="435"/>
        <end position="457"/>
    </location>
</feature>
<feature type="transmembrane region" description="Helical" evidence="10">
    <location>
        <begin position="289"/>
        <end position="312"/>
    </location>
</feature>
<keyword evidence="6 9" id="KW-0812">Transmembrane</keyword>
<comment type="pathway">
    <text evidence="3 9">Energy metabolism; oxidative phosphorylation.</text>
</comment>
<evidence type="ECO:0000256" key="10">
    <source>
        <dbReference type="SAM" id="Phobius"/>
    </source>
</evidence>
<dbReference type="GO" id="GO:0006123">
    <property type="term" value="P:mitochondrial electron transport, cytochrome c to oxygen"/>
    <property type="evidence" value="ECO:0007669"/>
    <property type="project" value="TreeGrafter"/>
</dbReference>
<dbReference type="EMBL" id="FN908482">
    <property type="protein sequence ID" value="CBM43251.2"/>
    <property type="molecule type" value="Genomic_DNA"/>
</dbReference>
<keyword evidence="9" id="KW-0479">Metal-binding</keyword>
<dbReference type="InterPro" id="IPR023616">
    <property type="entry name" value="Cyt_c_oxase-like_su1_dom"/>
</dbReference>
<feature type="transmembrane region" description="Helical" evidence="10">
    <location>
        <begin position="162"/>
        <end position="183"/>
    </location>
</feature>
<accession>F8J480</accession>